<protein>
    <recommendedName>
        <fullName evidence="7">Glycogen synthase</fullName>
        <ecNumber evidence="7">2.4.1.21</ecNumber>
    </recommendedName>
    <alternativeName>
        <fullName evidence="7">Starch [bacterial glycogen] synthase</fullName>
    </alternativeName>
</protein>
<feature type="domain" description="Glycosyl transferase family 1" evidence="8">
    <location>
        <begin position="293"/>
        <end position="457"/>
    </location>
</feature>
<dbReference type="CDD" id="cd03791">
    <property type="entry name" value="GT5_Glycogen_synthase_DULL1-like"/>
    <property type="match status" value="1"/>
</dbReference>
<dbReference type="GO" id="GO:0005978">
    <property type="term" value="P:glycogen biosynthetic process"/>
    <property type="evidence" value="ECO:0007669"/>
    <property type="project" value="UniProtKB-UniRule"/>
</dbReference>
<keyword evidence="6 7" id="KW-0320">Glycogen biosynthesis</keyword>
<dbReference type="GO" id="GO:0009011">
    <property type="term" value="F:alpha-1,4-glucan glucosyltransferase (ADP-glucose donor) activity"/>
    <property type="evidence" value="ECO:0007669"/>
    <property type="project" value="UniProtKB-UniRule"/>
</dbReference>
<comment type="similarity">
    <text evidence="3 7">Belongs to the glycosyltransferase 1 family. Bacterial/plant glycogen synthase subfamily.</text>
</comment>
<reference evidence="10 11" key="1">
    <citation type="journal article" date="2016" name="Nat. Commun.">
        <title>Thousands of microbial genomes shed light on interconnected biogeochemical processes in an aquifer system.</title>
        <authorList>
            <person name="Anantharaman K."/>
            <person name="Brown C.T."/>
            <person name="Hug L.A."/>
            <person name="Sharon I."/>
            <person name="Castelle C.J."/>
            <person name="Probst A.J."/>
            <person name="Thomas B.C."/>
            <person name="Singh A."/>
            <person name="Wilkins M.J."/>
            <person name="Karaoz U."/>
            <person name="Brodie E.L."/>
            <person name="Williams K.H."/>
            <person name="Hubbard S.S."/>
            <person name="Banfield J.F."/>
        </authorList>
    </citation>
    <scope>NUCLEOTIDE SEQUENCE [LARGE SCALE GENOMIC DNA]</scope>
</reference>
<dbReference type="AlphaFoldDB" id="A0A1F7VCD8"/>
<proteinExistence type="inferred from homology"/>
<dbReference type="PANTHER" id="PTHR45825">
    <property type="entry name" value="GRANULE-BOUND STARCH SYNTHASE 1, CHLOROPLASTIC/AMYLOPLASTIC"/>
    <property type="match status" value="1"/>
</dbReference>
<evidence type="ECO:0000313" key="11">
    <source>
        <dbReference type="Proteomes" id="UP000178264"/>
    </source>
</evidence>
<dbReference type="Gene3D" id="3.40.50.2000">
    <property type="entry name" value="Glycogen Phosphorylase B"/>
    <property type="match status" value="2"/>
</dbReference>
<feature type="domain" description="Starch synthase catalytic" evidence="9">
    <location>
        <begin position="2"/>
        <end position="239"/>
    </location>
</feature>
<accession>A0A1F7VCD8</accession>
<dbReference type="Pfam" id="PF00534">
    <property type="entry name" value="Glycos_transf_1"/>
    <property type="match status" value="1"/>
</dbReference>
<organism evidence="10 11">
    <name type="scientific">Candidatus Uhrbacteria bacterium RIFCSPLOWO2_02_FULL_49_11</name>
    <dbReference type="NCBI Taxonomy" id="1802409"/>
    <lineage>
        <taxon>Bacteria</taxon>
        <taxon>Candidatus Uhriibacteriota</taxon>
    </lineage>
</organism>
<dbReference type="HAMAP" id="MF_00484">
    <property type="entry name" value="Glycogen_synth"/>
    <property type="match status" value="1"/>
</dbReference>
<dbReference type="GO" id="GO:0004373">
    <property type="term" value="F:alpha-1,4-glucan glucosyltransferase (UDP-glucose donor) activity"/>
    <property type="evidence" value="ECO:0007669"/>
    <property type="project" value="InterPro"/>
</dbReference>
<evidence type="ECO:0000259" key="8">
    <source>
        <dbReference type="Pfam" id="PF00534"/>
    </source>
</evidence>
<evidence type="ECO:0000256" key="4">
    <source>
        <dbReference type="ARBA" id="ARBA00022676"/>
    </source>
</evidence>
<evidence type="ECO:0000256" key="6">
    <source>
        <dbReference type="ARBA" id="ARBA00023056"/>
    </source>
</evidence>
<comment type="caution">
    <text evidence="10">The sequence shown here is derived from an EMBL/GenBank/DDBJ whole genome shotgun (WGS) entry which is preliminary data.</text>
</comment>
<dbReference type="Proteomes" id="UP000178264">
    <property type="component" value="Unassembled WGS sequence"/>
</dbReference>
<evidence type="ECO:0000256" key="3">
    <source>
        <dbReference type="ARBA" id="ARBA00010281"/>
    </source>
</evidence>
<comment type="pathway">
    <text evidence="7">Glycan biosynthesis; glycogen biosynthesis.</text>
</comment>
<evidence type="ECO:0000256" key="2">
    <source>
        <dbReference type="ARBA" id="ARBA00002764"/>
    </source>
</evidence>
<dbReference type="EMBL" id="MGER01000065">
    <property type="protein sequence ID" value="OGL87677.1"/>
    <property type="molecule type" value="Genomic_DNA"/>
</dbReference>
<dbReference type="PANTHER" id="PTHR45825:SF11">
    <property type="entry name" value="ALPHA AMYLASE DOMAIN-CONTAINING PROTEIN"/>
    <property type="match status" value="1"/>
</dbReference>
<dbReference type="Pfam" id="PF08323">
    <property type="entry name" value="Glyco_transf_5"/>
    <property type="match status" value="1"/>
</dbReference>
<evidence type="ECO:0000256" key="5">
    <source>
        <dbReference type="ARBA" id="ARBA00022679"/>
    </source>
</evidence>
<keyword evidence="4 7" id="KW-0328">Glycosyltransferase</keyword>
<dbReference type="UniPathway" id="UPA00164"/>
<evidence type="ECO:0000259" key="9">
    <source>
        <dbReference type="Pfam" id="PF08323"/>
    </source>
</evidence>
<evidence type="ECO:0000256" key="1">
    <source>
        <dbReference type="ARBA" id="ARBA00001478"/>
    </source>
</evidence>
<comment type="catalytic activity">
    <reaction evidence="1 7">
        <text>[(1-&gt;4)-alpha-D-glucosyl](n) + ADP-alpha-D-glucose = [(1-&gt;4)-alpha-D-glucosyl](n+1) + ADP + H(+)</text>
        <dbReference type="Rhea" id="RHEA:18189"/>
        <dbReference type="Rhea" id="RHEA-COMP:9584"/>
        <dbReference type="Rhea" id="RHEA-COMP:9587"/>
        <dbReference type="ChEBI" id="CHEBI:15378"/>
        <dbReference type="ChEBI" id="CHEBI:15444"/>
        <dbReference type="ChEBI" id="CHEBI:57498"/>
        <dbReference type="ChEBI" id="CHEBI:456216"/>
        <dbReference type="EC" id="2.4.1.21"/>
    </reaction>
</comment>
<keyword evidence="5 7" id="KW-0808">Transferase</keyword>
<evidence type="ECO:0000256" key="7">
    <source>
        <dbReference type="HAMAP-Rule" id="MF_00484"/>
    </source>
</evidence>
<dbReference type="InterPro" id="IPR013534">
    <property type="entry name" value="Starch_synth_cat_dom"/>
</dbReference>
<dbReference type="EC" id="2.4.1.21" evidence="7"/>
<dbReference type="SUPFAM" id="SSF53756">
    <property type="entry name" value="UDP-Glycosyltransferase/glycogen phosphorylase"/>
    <property type="match status" value="1"/>
</dbReference>
<dbReference type="InterPro" id="IPR001296">
    <property type="entry name" value="Glyco_trans_1"/>
</dbReference>
<name>A0A1F7VCD8_9BACT</name>
<sequence length="491" mass="53967">MNILFVASECAPLAKVGGLADVVGSLPKALRALGLDVRIALPKYDVIDDKKFPSQEMGQFSVPFNGEKHSIAVRQTVLSGSDVPAYLLDHPQYFGNGGVYIEPDASSGGSNAELNRFGLFSRAIPDLINALHWIPDIIHCHDWQTGAVPLVIKSESQKAIKTLFTIHNLAYQGIHLRKDAQQAFDKNVADALTSHPHNQAEINFLASAIAQADRVSTVSPTYAQEITTPANSQGLDTNLKGLSHPPMGILNGIDTDYWNPATDKFLTTHFNAPDEISAAKVSLKKQTQAVLQLPIDATVPLVVMVSRLTEQKGFDILIPALERLLPEKNFQCVILATGDKKFAAELNKLATQFPDKFRFAERFDEPLAHLLYAAGDLFLMPSRFEPCGLGQMIAMRYGTIPIATAVGGLKDTVKNFQFPISNFQTIGATGFVCNEYSAVALIKTIEIALSIYQEQPQIISRLRANDMAQDFSWKHSAQEYVKLYNMILINE</sequence>
<evidence type="ECO:0000313" key="10">
    <source>
        <dbReference type="EMBL" id="OGL87677.1"/>
    </source>
</evidence>
<dbReference type="NCBIfam" id="TIGR02095">
    <property type="entry name" value="glgA"/>
    <property type="match status" value="1"/>
</dbReference>
<feature type="binding site" evidence="7">
    <location>
        <position position="15"/>
    </location>
    <ligand>
        <name>ADP-alpha-D-glucose</name>
        <dbReference type="ChEBI" id="CHEBI:57498"/>
    </ligand>
</feature>
<gene>
    <name evidence="7" type="primary">glgA</name>
    <name evidence="10" type="ORF">A3I42_01515</name>
</gene>
<comment type="function">
    <text evidence="2 7">Synthesizes alpha-1,4-glucan chains using ADP-glucose.</text>
</comment>
<dbReference type="InterPro" id="IPR011835">
    <property type="entry name" value="GS/SS"/>
</dbReference>